<evidence type="ECO:0000313" key="1">
    <source>
        <dbReference type="EMBL" id="MFJ5444818.1"/>
    </source>
</evidence>
<dbReference type="EMBL" id="JBIWXY010000001">
    <property type="protein sequence ID" value="MFJ5444818.1"/>
    <property type="molecule type" value="Genomic_DNA"/>
</dbReference>
<organism evidence="1 2">
    <name type="scientific">Methylobacillus methanolivorans</name>
    <dbReference type="NCBI Taxonomy" id="1848927"/>
    <lineage>
        <taxon>Bacteria</taxon>
        <taxon>Pseudomonadati</taxon>
        <taxon>Pseudomonadota</taxon>
        <taxon>Betaproteobacteria</taxon>
        <taxon>Nitrosomonadales</taxon>
        <taxon>Methylophilaceae</taxon>
        <taxon>Methylobacillus</taxon>
    </lineage>
</organism>
<evidence type="ECO:0000313" key="2">
    <source>
        <dbReference type="Proteomes" id="UP001617669"/>
    </source>
</evidence>
<gene>
    <name evidence="1" type="ORF">ACIKP9_01100</name>
</gene>
<keyword evidence="2" id="KW-1185">Reference proteome</keyword>
<protein>
    <submittedName>
        <fullName evidence="1">Uncharacterized protein</fullName>
    </submittedName>
</protein>
<proteinExistence type="predicted"/>
<accession>A0ABW8GHI4</accession>
<name>A0ABW8GHI4_9PROT</name>
<sequence>MNAQALMQLLLEVEREDPIDFSGLPFDEDDLRQLACLDVAEMMQQIQAGNSAEDSQLVMAATVTRLVLENLVLQARLAILLQEDVG</sequence>
<comment type="caution">
    <text evidence="1">The sequence shown here is derived from an EMBL/GenBank/DDBJ whole genome shotgun (WGS) entry which is preliminary data.</text>
</comment>
<dbReference type="RefSeq" id="WP_400878159.1">
    <property type="nucleotide sequence ID" value="NZ_JBIWXY010000001.1"/>
</dbReference>
<reference evidence="1 2" key="1">
    <citation type="submission" date="2024-11" db="EMBL/GenBank/DDBJ databases">
        <authorList>
            <person name="Kaparullina E.N."/>
            <person name="Delegan Y.A."/>
            <person name="Doronina N.V."/>
        </authorList>
    </citation>
    <scope>NUCLEOTIDE SEQUENCE [LARGE SCALE GENOMIC DNA]</scope>
    <source>
        <strain evidence="1 2">7sh_L</strain>
    </source>
</reference>
<dbReference type="Proteomes" id="UP001617669">
    <property type="component" value="Unassembled WGS sequence"/>
</dbReference>